<dbReference type="Pfam" id="PF00535">
    <property type="entry name" value="Glycos_transf_2"/>
    <property type="match status" value="1"/>
</dbReference>
<evidence type="ECO:0000259" key="1">
    <source>
        <dbReference type="Pfam" id="PF00535"/>
    </source>
</evidence>
<dbReference type="InterPro" id="IPR029044">
    <property type="entry name" value="Nucleotide-diphossugar_trans"/>
</dbReference>
<accession>A0A9R1CXM2</accession>
<dbReference type="AlphaFoldDB" id="A0A9R1CXM2"/>
<keyword evidence="3" id="KW-1185">Reference proteome</keyword>
<proteinExistence type="predicted"/>
<reference evidence="2" key="1">
    <citation type="journal article" date="2022" name="Int. J. Syst. Evol. Microbiol.">
        <title>Prevotella lacticifex sp. nov., isolated from the rumen of cows.</title>
        <authorList>
            <person name="Shinkai T."/>
            <person name="Ikeyama N."/>
            <person name="Kumagai M."/>
            <person name="Ohmori H."/>
            <person name="Sakamoto M."/>
            <person name="Ohkuma M."/>
            <person name="Mitsumori M."/>
        </authorList>
    </citation>
    <scope>NUCLEOTIDE SEQUENCE</scope>
    <source>
        <strain evidence="2">R5076</strain>
    </source>
</reference>
<sequence length="348" mass="40597">MQKLLTIVVPMYNVEKYVRKCLGSFVMPDKEKMNSLEVLCINDGSPDHSSEIAKQFQANYPATYRVIDKTNGNYGSCINRGLAEAKGLYFKVCDGDDYYNTEALEKLIEMLGRTDADMVISSYQEVDEQGEVKNTCVLQDELLGKVWQIEDVDIDLFKLRYNIKMHCLTTKTELLRQHGYKQTEGISYTDNQLIFYSCLYAKTMVFVKDIVYCYRLGVNGQTMDPRSLMKHYKEIGIVEYGLLKEYNTSANNSSEAKKKMLRVLWLYLEIVFTKVNFHQIKNANGDGDKLFVKIADYAKNMNDDFFFQFIMNDSSSRYFYRGQLGHRSFYLLNRIKDPLLRIYFKMRS</sequence>
<dbReference type="InterPro" id="IPR001173">
    <property type="entry name" value="Glyco_trans_2-like"/>
</dbReference>
<dbReference type="CDD" id="cd00761">
    <property type="entry name" value="Glyco_tranf_GTA_type"/>
    <property type="match status" value="1"/>
</dbReference>
<evidence type="ECO:0000313" key="2">
    <source>
        <dbReference type="EMBL" id="GJG58215.1"/>
    </source>
</evidence>
<comment type="caution">
    <text evidence="2">The sequence shown here is derived from an EMBL/GenBank/DDBJ whole genome shotgun (WGS) entry which is preliminary data.</text>
</comment>
<dbReference type="PANTHER" id="PTHR22916:SF3">
    <property type="entry name" value="UDP-GLCNAC:BETAGAL BETA-1,3-N-ACETYLGLUCOSAMINYLTRANSFERASE-LIKE PROTEIN 1"/>
    <property type="match status" value="1"/>
</dbReference>
<dbReference type="RefSeq" id="WP_223929805.1">
    <property type="nucleotide sequence ID" value="NZ_BPTU01000003.1"/>
</dbReference>
<dbReference type="GeneID" id="72467997"/>
<gene>
    <name evidence="2" type="ORF">PRLR5076_10660</name>
</gene>
<organism evidence="2 3">
    <name type="scientific">Prevotella lacticifex</name>
    <dbReference type="NCBI Taxonomy" id="2854755"/>
    <lineage>
        <taxon>Bacteria</taxon>
        <taxon>Pseudomonadati</taxon>
        <taxon>Bacteroidota</taxon>
        <taxon>Bacteroidia</taxon>
        <taxon>Bacteroidales</taxon>
        <taxon>Prevotellaceae</taxon>
        <taxon>Prevotella</taxon>
    </lineage>
</organism>
<feature type="domain" description="Glycosyltransferase 2-like" evidence="1">
    <location>
        <begin position="6"/>
        <end position="128"/>
    </location>
</feature>
<dbReference type="PANTHER" id="PTHR22916">
    <property type="entry name" value="GLYCOSYLTRANSFERASE"/>
    <property type="match status" value="1"/>
</dbReference>
<dbReference type="Proteomes" id="UP000825483">
    <property type="component" value="Unassembled WGS sequence"/>
</dbReference>
<name>A0A9R1CXM2_9BACT</name>
<dbReference type="SUPFAM" id="SSF53448">
    <property type="entry name" value="Nucleotide-diphospho-sugar transferases"/>
    <property type="match status" value="1"/>
</dbReference>
<dbReference type="GO" id="GO:0016758">
    <property type="term" value="F:hexosyltransferase activity"/>
    <property type="evidence" value="ECO:0007669"/>
    <property type="project" value="UniProtKB-ARBA"/>
</dbReference>
<dbReference type="Gene3D" id="3.90.550.10">
    <property type="entry name" value="Spore Coat Polysaccharide Biosynthesis Protein SpsA, Chain A"/>
    <property type="match status" value="1"/>
</dbReference>
<dbReference type="EMBL" id="BPUB01000001">
    <property type="protein sequence ID" value="GJG58215.1"/>
    <property type="molecule type" value="Genomic_DNA"/>
</dbReference>
<keyword evidence="2" id="KW-0808">Transferase</keyword>
<protein>
    <submittedName>
        <fullName evidence="2">Glycosyl transferase</fullName>
    </submittedName>
</protein>
<evidence type="ECO:0000313" key="3">
    <source>
        <dbReference type="Proteomes" id="UP000825483"/>
    </source>
</evidence>